<feature type="transmembrane region" description="Helical" evidence="1">
    <location>
        <begin position="262"/>
        <end position="282"/>
    </location>
</feature>
<feature type="transmembrane region" description="Helical" evidence="1">
    <location>
        <begin position="237"/>
        <end position="255"/>
    </location>
</feature>
<feature type="transmembrane region" description="Helical" evidence="1">
    <location>
        <begin position="213"/>
        <end position="231"/>
    </location>
</feature>
<feature type="transmembrane region" description="Helical" evidence="1">
    <location>
        <begin position="151"/>
        <end position="171"/>
    </location>
</feature>
<gene>
    <name evidence="2" type="ORF">SAMN04515666_102733</name>
</gene>
<evidence type="ECO:0008006" key="4">
    <source>
        <dbReference type="Google" id="ProtNLM"/>
    </source>
</evidence>
<dbReference type="RefSeq" id="WP_167561578.1">
    <property type="nucleotide sequence ID" value="NZ_FOAN01000002.1"/>
</dbReference>
<protein>
    <recommendedName>
        <fullName evidence="4">Peptide ABC transporter permease</fullName>
    </recommendedName>
</protein>
<sequence length="437" mass="45285">MTWAVPGILAGRGSPSTRLPMIRPNAQTPLDPATDAALLLRRIGFATLALALPLASLVSRRAAVVLVPIGVILLSIAALIEAPRWFAGNIRASIFSRAGLTLWALVGWAVLSLIWSPYTGSATEKAANLFLAVALGFAGAAALPERMRASNLNLAALGAGTAAIFALGLLLTEALGPVDSRAADAAGSVERGISVVLIMSWPALAWLLSRERGLTALGLALVVGLLALSRIEDGEAMAMLCGAIAFGAVSANRIVGARLMGGIMAGLMLLAPLLPFLLLPFFRLSPAVFSTVGAGLDIWADIISSRPVQLITGHGLDTVLRGRTTGALPLEVPTTILFETWYELGLVGAATAALCLYFAVSAAGRMPGALAAGGVAAYVTAFALAALGFASFQTWWLMTLTAVALLFTAIARGQYRTERPVAPLSRRPKAPNLHAGQ</sequence>
<dbReference type="STRING" id="1036779.SAMN04515666_102733"/>
<feature type="transmembrane region" description="Helical" evidence="1">
    <location>
        <begin position="369"/>
        <end position="389"/>
    </location>
</feature>
<name>A0A1H7M7I0_9HYPH</name>
<keyword evidence="1" id="KW-1133">Transmembrane helix</keyword>
<feature type="transmembrane region" description="Helical" evidence="1">
    <location>
        <begin position="191"/>
        <end position="208"/>
    </location>
</feature>
<feature type="transmembrane region" description="Helical" evidence="1">
    <location>
        <begin position="341"/>
        <end position="360"/>
    </location>
</feature>
<dbReference type="Proteomes" id="UP000199664">
    <property type="component" value="Unassembled WGS sequence"/>
</dbReference>
<dbReference type="EMBL" id="FOAN01000002">
    <property type="protein sequence ID" value="SEL06567.1"/>
    <property type="molecule type" value="Genomic_DNA"/>
</dbReference>
<keyword evidence="3" id="KW-1185">Reference proteome</keyword>
<accession>A0A1H7M7I0</accession>
<dbReference type="AlphaFoldDB" id="A0A1H7M7I0"/>
<proteinExistence type="predicted"/>
<evidence type="ECO:0000256" key="1">
    <source>
        <dbReference type="SAM" id="Phobius"/>
    </source>
</evidence>
<feature type="transmembrane region" description="Helical" evidence="1">
    <location>
        <begin position="395"/>
        <end position="411"/>
    </location>
</feature>
<feature type="transmembrane region" description="Helical" evidence="1">
    <location>
        <begin position="62"/>
        <end position="82"/>
    </location>
</feature>
<feature type="transmembrane region" description="Helical" evidence="1">
    <location>
        <begin position="127"/>
        <end position="144"/>
    </location>
</feature>
<organism evidence="2 3">
    <name type="scientific">Bosea lupini</name>
    <dbReference type="NCBI Taxonomy" id="1036779"/>
    <lineage>
        <taxon>Bacteria</taxon>
        <taxon>Pseudomonadati</taxon>
        <taxon>Pseudomonadota</taxon>
        <taxon>Alphaproteobacteria</taxon>
        <taxon>Hyphomicrobiales</taxon>
        <taxon>Boseaceae</taxon>
        <taxon>Bosea</taxon>
    </lineage>
</organism>
<keyword evidence="1" id="KW-0812">Transmembrane</keyword>
<keyword evidence="1" id="KW-0472">Membrane</keyword>
<evidence type="ECO:0000313" key="2">
    <source>
        <dbReference type="EMBL" id="SEL06567.1"/>
    </source>
</evidence>
<feature type="transmembrane region" description="Helical" evidence="1">
    <location>
        <begin position="94"/>
        <end position="115"/>
    </location>
</feature>
<evidence type="ECO:0000313" key="3">
    <source>
        <dbReference type="Proteomes" id="UP000199664"/>
    </source>
</evidence>
<reference evidence="3" key="1">
    <citation type="submission" date="2016-10" db="EMBL/GenBank/DDBJ databases">
        <authorList>
            <person name="Varghese N."/>
            <person name="Submissions S."/>
        </authorList>
    </citation>
    <scope>NUCLEOTIDE SEQUENCE [LARGE SCALE GENOMIC DNA]</scope>
    <source>
        <strain evidence="3">LMG 26383,CCUG 61248,R- 45681</strain>
    </source>
</reference>